<dbReference type="SUPFAM" id="SSF55608">
    <property type="entry name" value="Homing endonucleases"/>
    <property type="match status" value="1"/>
</dbReference>
<dbReference type="InterPro" id="IPR004860">
    <property type="entry name" value="LAGLIDADG_dom"/>
</dbReference>
<dbReference type="EMBL" id="MGHY01000019">
    <property type="protein sequence ID" value="OGM79170.1"/>
    <property type="molecule type" value="Genomic_DNA"/>
</dbReference>
<dbReference type="STRING" id="1802538.A2382_02980"/>
<dbReference type="GO" id="GO:0004519">
    <property type="term" value="F:endonuclease activity"/>
    <property type="evidence" value="ECO:0007669"/>
    <property type="project" value="InterPro"/>
</dbReference>
<protein>
    <recommendedName>
        <fullName evidence="1">Homing endonuclease LAGLIDADG domain-containing protein</fullName>
    </recommendedName>
</protein>
<evidence type="ECO:0000259" key="1">
    <source>
        <dbReference type="Pfam" id="PF03161"/>
    </source>
</evidence>
<gene>
    <name evidence="2" type="ORF">A2382_02980</name>
</gene>
<proteinExistence type="predicted"/>
<dbReference type="Gene3D" id="3.10.28.10">
    <property type="entry name" value="Homing endonucleases"/>
    <property type="match status" value="2"/>
</dbReference>
<accession>A0A1F8CSA3</accession>
<name>A0A1F8CSA3_9BACT</name>
<dbReference type="Proteomes" id="UP000178999">
    <property type="component" value="Unassembled WGS sequence"/>
</dbReference>
<dbReference type="InterPro" id="IPR027434">
    <property type="entry name" value="Homing_endonucl"/>
</dbReference>
<organism evidence="2 3">
    <name type="scientific">Candidatus Woesebacteria bacterium RIFOXYB1_FULL_38_16</name>
    <dbReference type="NCBI Taxonomy" id="1802538"/>
    <lineage>
        <taxon>Bacteria</taxon>
        <taxon>Candidatus Woeseibacteriota</taxon>
    </lineage>
</organism>
<feature type="domain" description="Homing endonuclease LAGLIDADG" evidence="1">
    <location>
        <begin position="44"/>
        <end position="195"/>
    </location>
</feature>
<evidence type="ECO:0000313" key="2">
    <source>
        <dbReference type="EMBL" id="OGM79170.1"/>
    </source>
</evidence>
<sequence length="221" mass="25815">METLVFRYIFGYIENMRTIPREVGNLLEFKARANLRLTLSARQREILIGCLLGDAYIHPRGQIQIAQSIKQQSYLNWKYQELSSLAYGPPSTVSRFDTRYGKTYVGLRFWLRQYFKPLRKIFYPQGKKTYSHNLNKFVTGLTLTVWYMDDGNLYKSRHVKISTDGFSHQDCLSLQNMLAKKFKIETSIQASGKLRIACKSLPTFFNTITPFIHPSMIYKIP</sequence>
<dbReference type="Pfam" id="PF03161">
    <property type="entry name" value="LAGLIDADG_2"/>
    <property type="match status" value="1"/>
</dbReference>
<comment type="caution">
    <text evidence="2">The sequence shown here is derived from an EMBL/GenBank/DDBJ whole genome shotgun (WGS) entry which is preliminary data.</text>
</comment>
<evidence type="ECO:0000313" key="3">
    <source>
        <dbReference type="Proteomes" id="UP000178999"/>
    </source>
</evidence>
<reference evidence="2 3" key="1">
    <citation type="journal article" date="2016" name="Nat. Commun.">
        <title>Thousands of microbial genomes shed light on interconnected biogeochemical processes in an aquifer system.</title>
        <authorList>
            <person name="Anantharaman K."/>
            <person name="Brown C.T."/>
            <person name="Hug L.A."/>
            <person name="Sharon I."/>
            <person name="Castelle C.J."/>
            <person name="Probst A.J."/>
            <person name="Thomas B.C."/>
            <person name="Singh A."/>
            <person name="Wilkins M.J."/>
            <person name="Karaoz U."/>
            <person name="Brodie E.L."/>
            <person name="Williams K.H."/>
            <person name="Hubbard S.S."/>
            <person name="Banfield J.F."/>
        </authorList>
    </citation>
    <scope>NUCLEOTIDE SEQUENCE [LARGE SCALE GENOMIC DNA]</scope>
</reference>
<dbReference type="AlphaFoldDB" id="A0A1F8CSA3"/>